<reference evidence="3 4" key="1">
    <citation type="submission" date="2024-04" db="EMBL/GenBank/DDBJ databases">
        <title>Phyllosticta paracitricarpa is synonymous to the EU quarantine fungus P. citricarpa based on phylogenomic analyses.</title>
        <authorList>
            <consortium name="Lawrence Berkeley National Laboratory"/>
            <person name="Van Ingen-Buijs V.A."/>
            <person name="Van Westerhoven A.C."/>
            <person name="Haridas S."/>
            <person name="Skiadas P."/>
            <person name="Martin F."/>
            <person name="Groenewald J.Z."/>
            <person name="Crous P.W."/>
            <person name="Seidl M.F."/>
        </authorList>
    </citation>
    <scope>NUCLEOTIDE SEQUENCE [LARGE SCALE GENOMIC DNA]</scope>
    <source>
        <strain evidence="3 4">CBS 122670</strain>
    </source>
</reference>
<accession>A0ABR1MLR3</accession>
<feature type="signal peptide" evidence="2">
    <location>
        <begin position="1"/>
        <end position="20"/>
    </location>
</feature>
<sequence length="197" mass="23228">MNSVVVFLFLSFCCFHGRRQGPDDVLFRFLVRCWRGNRTSHEAVVSCNPFTPIEFVFYLTDHFFSPPLLLSAGPKKYVRFVACSILLTQRNTCITGGPFWFFFFFSVSWCFLSPHLSSCFLRCLGSHVCFLTFFFFFFPSFFALCVFRLFRRRRRRRRLHRWKEKEWNDRSGLVSQSVVGFAHPTATTTKTLSMHGD</sequence>
<organism evidence="3 4">
    <name type="scientific">Phyllosticta citricarpa</name>
    <dbReference type="NCBI Taxonomy" id="55181"/>
    <lineage>
        <taxon>Eukaryota</taxon>
        <taxon>Fungi</taxon>
        <taxon>Dikarya</taxon>
        <taxon>Ascomycota</taxon>
        <taxon>Pezizomycotina</taxon>
        <taxon>Dothideomycetes</taxon>
        <taxon>Dothideomycetes incertae sedis</taxon>
        <taxon>Botryosphaeriales</taxon>
        <taxon>Phyllostictaceae</taxon>
        <taxon>Phyllosticta</taxon>
    </lineage>
</organism>
<keyword evidence="1" id="KW-1133">Transmembrane helix</keyword>
<proteinExistence type="predicted"/>
<feature type="chain" id="PRO_5045516048" evidence="2">
    <location>
        <begin position="21"/>
        <end position="197"/>
    </location>
</feature>
<comment type="caution">
    <text evidence="3">The sequence shown here is derived from an EMBL/GenBank/DDBJ whole genome shotgun (WGS) entry which is preliminary data.</text>
</comment>
<feature type="transmembrane region" description="Helical" evidence="1">
    <location>
        <begin position="130"/>
        <end position="150"/>
    </location>
</feature>
<name>A0ABR1MLR3_9PEZI</name>
<protein>
    <submittedName>
        <fullName evidence="3">Uncharacterized protein</fullName>
    </submittedName>
</protein>
<evidence type="ECO:0000256" key="1">
    <source>
        <dbReference type="SAM" id="Phobius"/>
    </source>
</evidence>
<gene>
    <name evidence="3" type="ORF">IWX46DRAFT_278072</name>
</gene>
<evidence type="ECO:0000313" key="4">
    <source>
        <dbReference type="Proteomes" id="UP001365128"/>
    </source>
</evidence>
<keyword evidence="1" id="KW-0472">Membrane</keyword>
<evidence type="ECO:0000313" key="3">
    <source>
        <dbReference type="EMBL" id="KAK7553344.1"/>
    </source>
</evidence>
<keyword evidence="1" id="KW-0812">Transmembrane</keyword>
<dbReference type="EMBL" id="JBBPDW010000004">
    <property type="protein sequence ID" value="KAK7553344.1"/>
    <property type="molecule type" value="Genomic_DNA"/>
</dbReference>
<evidence type="ECO:0000256" key="2">
    <source>
        <dbReference type="SAM" id="SignalP"/>
    </source>
</evidence>
<keyword evidence="2" id="KW-0732">Signal</keyword>
<keyword evidence="4" id="KW-1185">Reference proteome</keyword>
<dbReference type="Proteomes" id="UP001365128">
    <property type="component" value="Unassembled WGS sequence"/>
</dbReference>